<proteinExistence type="predicted"/>
<feature type="region of interest" description="Disordered" evidence="1">
    <location>
        <begin position="34"/>
        <end position="84"/>
    </location>
</feature>
<evidence type="ECO:0000256" key="1">
    <source>
        <dbReference type="SAM" id="MobiDB-lite"/>
    </source>
</evidence>
<feature type="compositionally biased region" description="Low complexity" evidence="1">
    <location>
        <begin position="64"/>
        <end position="84"/>
    </location>
</feature>
<dbReference type="AlphaFoldDB" id="A0AAE0ZD17"/>
<organism evidence="2 3">
    <name type="scientific">Elysia crispata</name>
    <name type="common">lettuce slug</name>
    <dbReference type="NCBI Taxonomy" id="231223"/>
    <lineage>
        <taxon>Eukaryota</taxon>
        <taxon>Metazoa</taxon>
        <taxon>Spiralia</taxon>
        <taxon>Lophotrochozoa</taxon>
        <taxon>Mollusca</taxon>
        <taxon>Gastropoda</taxon>
        <taxon>Heterobranchia</taxon>
        <taxon>Euthyneura</taxon>
        <taxon>Panpulmonata</taxon>
        <taxon>Sacoglossa</taxon>
        <taxon>Placobranchoidea</taxon>
        <taxon>Plakobranchidae</taxon>
        <taxon>Elysia</taxon>
    </lineage>
</organism>
<accession>A0AAE0ZD17</accession>
<evidence type="ECO:0000313" key="2">
    <source>
        <dbReference type="EMBL" id="KAK3766656.1"/>
    </source>
</evidence>
<gene>
    <name evidence="2" type="ORF">RRG08_042434</name>
</gene>
<dbReference type="EMBL" id="JAWDGP010004208">
    <property type="protein sequence ID" value="KAK3766656.1"/>
    <property type="molecule type" value="Genomic_DNA"/>
</dbReference>
<reference evidence="2" key="1">
    <citation type="journal article" date="2023" name="G3 (Bethesda)">
        <title>A reference genome for the long-term kleptoplast-retaining sea slug Elysia crispata morphotype clarki.</title>
        <authorList>
            <person name="Eastman K.E."/>
            <person name="Pendleton A.L."/>
            <person name="Shaikh M.A."/>
            <person name="Suttiyut T."/>
            <person name="Ogas R."/>
            <person name="Tomko P."/>
            <person name="Gavelis G."/>
            <person name="Widhalm J.R."/>
            <person name="Wisecaver J.H."/>
        </authorList>
    </citation>
    <scope>NUCLEOTIDE SEQUENCE</scope>
    <source>
        <strain evidence="2">ECLA1</strain>
    </source>
</reference>
<keyword evidence="3" id="KW-1185">Reference proteome</keyword>
<evidence type="ECO:0000313" key="3">
    <source>
        <dbReference type="Proteomes" id="UP001283361"/>
    </source>
</evidence>
<dbReference type="Proteomes" id="UP001283361">
    <property type="component" value="Unassembled WGS sequence"/>
</dbReference>
<sequence>MVSGCKDPVVAFLIVMDFYLRVVNSKHASSGMAVSIQQTVARHSRVKTEFPPKQPPAADRARTSASSSLLGGGSPSHSGVLPPY</sequence>
<name>A0AAE0ZD17_9GAST</name>
<protein>
    <submittedName>
        <fullName evidence="2">Uncharacterized protein</fullName>
    </submittedName>
</protein>
<comment type="caution">
    <text evidence="2">The sequence shown here is derived from an EMBL/GenBank/DDBJ whole genome shotgun (WGS) entry which is preliminary data.</text>
</comment>